<dbReference type="PANTHER" id="PTHR38048">
    <property type="entry name" value="EXPRESSED PROTEIN"/>
    <property type="match status" value="1"/>
</dbReference>
<evidence type="ECO:0000313" key="2">
    <source>
        <dbReference type="EMBL" id="PKS08482.1"/>
    </source>
</evidence>
<comment type="caution">
    <text evidence="2">The sequence shown here is derived from an EMBL/GenBank/DDBJ whole genome shotgun (WGS) entry which is preliminary data.</text>
</comment>
<sequence length="261" mass="30213">MAPVYADQPFGLLHTPTSKLPKDTEPDLFHNLASDMVIVHNTLIRGLNSIILQTPYIKPEDEIAFCHYIVHWADFLDMHHRGEEDFFFPGLEKLSGDSGIMDTNVQQHDKFHAKLDDFSDYIKRCIAGTAKFDRNEILRRLNSFSHDLVAHLNDEIPTMLGLSKYGVERMQPIMEIIDKEVQANMGTMTLTGGVSWFLCSLDTEFEGGRWRNFPPGAITRVMFFICRYFFFWVHADWWKFAPCDKHGRLKPLYAVPKEHSD</sequence>
<dbReference type="Proteomes" id="UP000233524">
    <property type="component" value="Unassembled WGS sequence"/>
</dbReference>
<evidence type="ECO:0000259" key="1">
    <source>
        <dbReference type="Pfam" id="PF01814"/>
    </source>
</evidence>
<name>A0A2N3N7Y6_9PEZI</name>
<feature type="domain" description="Hemerythrin-like" evidence="1">
    <location>
        <begin position="68"/>
        <end position="155"/>
    </location>
</feature>
<dbReference type="EMBL" id="NLAX01000095">
    <property type="protein sequence ID" value="PKS08482.1"/>
    <property type="molecule type" value="Genomic_DNA"/>
</dbReference>
<dbReference type="InterPro" id="IPR012312">
    <property type="entry name" value="Hemerythrin-like"/>
</dbReference>
<protein>
    <recommendedName>
        <fullName evidence="1">Hemerythrin-like domain-containing protein</fullName>
    </recommendedName>
</protein>
<organism evidence="2 3">
    <name type="scientific">Lomentospora prolificans</name>
    <dbReference type="NCBI Taxonomy" id="41688"/>
    <lineage>
        <taxon>Eukaryota</taxon>
        <taxon>Fungi</taxon>
        <taxon>Dikarya</taxon>
        <taxon>Ascomycota</taxon>
        <taxon>Pezizomycotina</taxon>
        <taxon>Sordariomycetes</taxon>
        <taxon>Hypocreomycetidae</taxon>
        <taxon>Microascales</taxon>
        <taxon>Microascaceae</taxon>
        <taxon>Lomentospora</taxon>
    </lineage>
</organism>
<dbReference type="CDD" id="cd12108">
    <property type="entry name" value="Hr-like"/>
    <property type="match status" value="1"/>
</dbReference>
<accession>A0A2N3N7Y6</accession>
<dbReference type="STRING" id="41688.A0A2N3N7Y6"/>
<dbReference type="Pfam" id="PF01814">
    <property type="entry name" value="Hemerythrin"/>
    <property type="match status" value="1"/>
</dbReference>
<dbReference type="PANTHER" id="PTHR38048:SF2">
    <property type="entry name" value="HEMERYTHRIN-LIKE DOMAIN-CONTAINING PROTEIN"/>
    <property type="match status" value="1"/>
</dbReference>
<dbReference type="VEuPathDB" id="FungiDB:jhhlp_004865"/>
<dbReference type="OrthoDB" id="58416at2759"/>
<keyword evidence="3" id="KW-1185">Reference proteome</keyword>
<gene>
    <name evidence="2" type="ORF">jhhlp_004865</name>
</gene>
<reference evidence="2 3" key="1">
    <citation type="journal article" date="2017" name="G3 (Bethesda)">
        <title>First Draft Genome Sequence of the Pathogenic Fungus Lomentospora prolificans (Formerly Scedosporium prolificans).</title>
        <authorList>
            <person name="Luo R."/>
            <person name="Zimin A."/>
            <person name="Workman R."/>
            <person name="Fan Y."/>
            <person name="Pertea G."/>
            <person name="Grossman N."/>
            <person name="Wear M.P."/>
            <person name="Jia B."/>
            <person name="Miller H."/>
            <person name="Casadevall A."/>
            <person name="Timp W."/>
            <person name="Zhang S.X."/>
            <person name="Salzberg S.L."/>
        </authorList>
    </citation>
    <scope>NUCLEOTIDE SEQUENCE [LARGE SCALE GENOMIC DNA]</scope>
    <source>
        <strain evidence="2 3">JHH-5317</strain>
    </source>
</reference>
<proteinExistence type="predicted"/>
<dbReference type="InterPro" id="IPR053206">
    <property type="entry name" value="Dimeric_xanthone_biosynth"/>
</dbReference>
<dbReference type="AlphaFoldDB" id="A0A2N3N7Y6"/>
<evidence type="ECO:0000313" key="3">
    <source>
        <dbReference type="Proteomes" id="UP000233524"/>
    </source>
</evidence>
<dbReference type="InParanoid" id="A0A2N3N7Y6"/>
<dbReference type="Gene3D" id="1.20.120.520">
    <property type="entry name" value="nmb1532 protein domain like"/>
    <property type="match status" value="1"/>
</dbReference>